<sequence length="206" mass="22343">MTGARWRLSAVADRRWTFLKLIAPASKWPLALGLVAFAAAGLTACTQPVSGTARPAPPPHVVPNLQDFSSADPERFYIPLRGGPVYRFSTPTGLSCQISLGDIGCSGRFSSDFYKPDDRTCSDVSQLRVGAVNYDRGFTIERIDDGCEPSAYPLLDVGQKIVLDWSRNNPGLGDKICAVGPKQRIACIDGYTNRGFVIEPTGAWTF</sequence>
<accession>A0A1A0W4R3</accession>
<dbReference type="EMBL" id="LZSY01000088">
    <property type="protein sequence ID" value="OBB90924.1"/>
    <property type="molecule type" value="Genomic_DNA"/>
</dbReference>
<gene>
    <name evidence="1" type="ORF">A5779_24975</name>
</gene>
<name>A0A1A0W4R3_MYCPR</name>
<evidence type="ECO:0000313" key="2">
    <source>
        <dbReference type="Proteomes" id="UP000094008"/>
    </source>
</evidence>
<protein>
    <submittedName>
        <fullName evidence="1">Uncharacterized protein</fullName>
    </submittedName>
</protein>
<proteinExistence type="predicted"/>
<dbReference type="AlphaFoldDB" id="A0A1A0W4R3"/>
<organism evidence="1 2">
    <name type="scientific">Mycolicibacterium peregrinum</name>
    <name type="common">Mycobacterium peregrinum</name>
    <dbReference type="NCBI Taxonomy" id="43304"/>
    <lineage>
        <taxon>Bacteria</taxon>
        <taxon>Bacillati</taxon>
        <taxon>Actinomycetota</taxon>
        <taxon>Actinomycetes</taxon>
        <taxon>Mycobacteriales</taxon>
        <taxon>Mycobacteriaceae</taxon>
        <taxon>Mycolicibacterium</taxon>
    </lineage>
</organism>
<evidence type="ECO:0000313" key="1">
    <source>
        <dbReference type="EMBL" id="OBB90924.1"/>
    </source>
</evidence>
<dbReference type="Proteomes" id="UP000094008">
    <property type="component" value="Unassembled WGS sequence"/>
</dbReference>
<dbReference type="OrthoDB" id="4637634at2"/>
<comment type="caution">
    <text evidence="1">The sequence shown here is derived from an EMBL/GenBank/DDBJ whole genome shotgun (WGS) entry which is preliminary data.</text>
</comment>
<reference evidence="2" key="1">
    <citation type="submission" date="2016-06" db="EMBL/GenBank/DDBJ databases">
        <authorList>
            <person name="Sutton G."/>
            <person name="Brinkac L."/>
            <person name="Sanka R."/>
            <person name="Adams M."/>
            <person name="Lau E."/>
            <person name="Mehaffy C."/>
            <person name="Tameris M."/>
            <person name="Hatherill M."/>
            <person name="Hanekom W."/>
            <person name="Mahomed H."/>
            <person name="Mcshane H."/>
        </authorList>
    </citation>
    <scope>NUCLEOTIDE SEQUENCE [LARGE SCALE GENOMIC DNA]</scope>
    <source>
        <strain evidence="2">852002-10433_SCH5171157</strain>
    </source>
</reference>
<dbReference type="RefSeq" id="WP_064882223.1">
    <property type="nucleotide sequence ID" value="NZ_LZSY01000088.1"/>
</dbReference>